<sequence>MTNSPLPDQFLFQAKCARRTAFAGSCVTVHIQAFLRVESGVDVSPTQPADCCNDYKRRYADNVVSRLAVRAIKSAWTKTQAITHAR</sequence>
<reference evidence="1" key="2">
    <citation type="submission" date="2022-08" db="EMBL/GenBank/DDBJ databases">
        <authorList>
            <person name="Iruegas-Bocardo F."/>
            <person name="Weisberg A.J."/>
            <person name="Riutta E.R."/>
            <person name="Kilday K."/>
            <person name="Bonkowski J.C."/>
            <person name="Creswell T."/>
            <person name="Daughtrey M.L."/>
            <person name="Rane K."/>
            <person name="Grunwald N.J."/>
            <person name="Chang J.H."/>
            <person name="Putnam M.L."/>
        </authorList>
    </citation>
    <scope>NUCLEOTIDE SEQUENCE</scope>
    <source>
        <strain evidence="1">22-338</strain>
    </source>
</reference>
<proteinExistence type="predicted"/>
<dbReference type="AlphaFoldDB" id="A0A9X3YZ98"/>
<dbReference type="EMBL" id="JANWTP010000010">
    <property type="protein sequence ID" value="MDC8637193.1"/>
    <property type="molecule type" value="Genomic_DNA"/>
</dbReference>
<comment type="caution">
    <text evidence="1">The sequence shown here is derived from an EMBL/GenBank/DDBJ whole genome shotgun (WGS) entry which is preliminary data.</text>
</comment>
<protein>
    <submittedName>
        <fullName evidence="1">Uncharacterized protein</fullName>
    </submittedName>
</protein>
<dbReference type="Proteomes" id="UP001140230">
    <property type="component" value="Unassembled WGS sequence"/>
</dbReference>
<organism evidence="1 2">
    <name type="scientific">Xanthomonas hortorum pv. hederae</name>
    <dbReference type="NCBI Taxonomy" id="453603"/>
    <lineage>
        <taxon>Bacteria</taxon>
        <taxon>Pseudomonadati</taxon>
        <taxon>Pseudomonadota</taxon>
        <taxon>Gammaproteobacteria</taxon>
        <taxon>Lysobacterales</taxon>
        <taxon>Lysobacteraceae</taxon>
        <taxon>Xanthomonas</taxon>
    </lineage>
</organism>
<name>A0A9X3YZ98_9XANT</name>
<accession>A0A9X3YZ98</accession>
<evidence type="ECO:0000313" key="2">
    <source>
        <dbReference type="Proteomes" id="UP001140230"/>
    </source>
</evidence>
<gene>
    <name evidence="1" type="ORF">NY667_05065</name>
</gene>
<evidence type="ECO:0000313" key="1">
    <source>
        <dbReference type="EMBL" id="MDC8637193.1"/>
    </source>
</evidence>
<reference evidence="1" key="1">
    <citation type="journal article" date="2022" name="Phytopathology">
        <title>Whole genome sequencing-based tracing of a 2022 introduction and outbreak of Xanthomonas hortorum pv. pelargonii.</title>
        <authorList>
            <person name="Iruegas Bocardo F."/>
            <person name="Weisberg A.J."/>
            <person name="Riutta E.R."/>
            <person name="Kilday K.B."/>
            <person name="Bonkowski J.C."/>
            <person name="Creswell T.C."/>
            <person name="Daughtrey M."/>
            <person name="Rane K.K."/>
            <person name="Grunwald N.J."/>
            <person name="Chang J.H."/>
            <person name="Putnam M."/>
        </authorList>
    </citation>
    <scope>NUCLEOTIDE SEQUENCE</scope>
    <source>
        <strain evidence="1">22-338</strain>
    </source>
</reference>
<dbReference type="RefSeq" id="WP_146094658.1">
    <property type="nucleotide sequence ID" value="NZ_CP168173.1"/>
</dbReference>